<dbReference type="RefSeq" id="XP_001016677.2">
    <property type="nucleotide sequence ID" value="XM_001016677.2"/>
</dbReference>
<dbReference type="Pfam" id="PF24923">
    <property type="entry name" value="ATP-grasp_IQCH"/>
    <property type="match status" value="1"/>
</dbReference>
<dbReference type="eggNOG" id="ENOG502QSF3">
    <property type="taxonomic scope" value="Eukaryota"/>
</dbReference>
<dbReference type="KEGG" id="tet:TTHERM_00191000"/>
<evidence type="ECO:0000313" key="3">
    <source>
        <dbReference type="EMBL" id="EAR96432.2"/>
    </source>
</evidence>
<dbReference type="EMBL" id="GG662693">
    <property type="protein sequence ID" value="EAR96432.2"/>
    <property type="molecule type" value="Genomic_DNA"/>
</dbReference>
<dbReference type="InterPro" id="IPR038752">
    <property type="entry name" value="IQCH"/>
</dbReference>
<feature type="compositionally biased region" description="Low complexity" evidence="1">
    <location>
        <begin position="95"/>
        <end position="119"/>
    </location>
</feature>
<evidence type="ECO:0000313" key="4">
    <source>
        <dbReference type="Proteomes" id="UP000009168"/>
    </source>
</evidence>
<gene>
    <name evidence="3" type="ORF">TTHERM_00191000</name>
</gene>
<organism evidence="3 4">
    <name type="scientific">Tetrahymena thermophila (strain SB210)</name>
    <dbReference type="NCBI Taxonomy" id="312017"/>
    <lineage>
        <taxon>Eukaryota</taxon>
        <taxon>Sar</taxon>
        <taxon>Alveolata</taxon>
        <taxon>Ciliophora</taxon>
        <taxon>Intramacronucleata</taxon>
        <taxon>Oligohymenophorea</taxon>
        <taxon>Hymenostomatida</taxon>
        <taxon>Tetrahymenina</taxon>
        <taxon>Tetrahymenidae</taxon>
        <taxon>Tetrahymena</taxon>
    </lineage>
</organism>
<dbReference type="InParanoid" id="I7MJL2"/>
<proteinExistence type="predicted"/>
<dbReference type="PANTHER" id="PTHR14465:SF0">
    <property type="entry name" value="IQ DOMAIN-CONTAINING PROTEIN H"/>
    <property type="match status" value="1"/>
</dbReference>
<name>I7MJL2_TETTS</name>
<feature type="region of interest" description="Disordered" evidence="1">
    <location>
        <begin position="91"/>
        <end position="131"/>
    </location>
</feature>
<dbReference type="Proteomes" id="UP000009168">
    <property type="component" value="Unassembled WGS sequence"/>
</dbReference>
<sequence length="1286" mass="150571">MPQFNLLIFIQFISCKTNSILINQVEMQQKLSQNQELDSLKSQLFFLQENQPDDQTSYELLITNISYKIQKISDKIKQDFEEIDEKRDFQKTQDQLPSIQKQQQHSQSQILRNSSSSKSANHQNKNLTGMLSQDRSLQLQKEFCGEKFYKLQKQDKKRYSESVSDLLKSAKLEMSQLSRKQSTKVLQDSKLSETIDHSMQHSILKMRLARNNVVKQISQKLNIEVPLSLQTSTINPISNLSNVENLSSMQQNYNQYSMQQQSSIINQSVQQHNISQISRIENSINNNSSIFINEDSIIQNFQGFQENQQSQDHSLLQKNKKPFKLKLHEPRILPKELRENPFALKPIVKEKDLQMGIYELVNKGLIPKDTDIEPAFTRGQSIFQAKRMKIQEQKVQKYNKDSFIEGIQKYQRLAMVDPNNPSINKINNIELQQDANDLLNLSKDNDIFITDNVQDQKEKNIAMQQEESIEIQNLPISNNQSVINNLDQKTFNISSFIENNLNSKCEDSVQVNQFLKGKKQIKIHIKNGILIDNEHLKYLKNQYYEIWGNIVHNLCRLKNQCVKFRINSMLIDGNLIAYHSKDLLKTKDDILLECIMNKDIIEKIIPNKSKQAHAVMIKAWAVTKFMQFYKIIKAKKEFKQKKEKSENRKNKFQLVVFWLRYFSKKIQIQKMLKEKEKKYEKIMSDFKDNWGNIKKQERYEIHICSYSLDVFQRITMINLNERQNSQILRIFSLQDPNVNIIYVVPGNLLQDIQNYLQKLFQINHKEEYLKRIHFIIPENIDKFPQHFSLSKILYYSPISLKYIKEQIKGKIAYIVPSIPNIEDKSIGLYLEIPLLCGNIENVCKLNRRDYGRMLLKELDIPLTHGEEFIFSEGELINKLTLMIIKDVNITTYFVKLNNEINGRGIAQIQLENVKYFRKLRNSINYQFTEKRIMKIRKIIEEILPLKLVPCMDSLFNNYYEFLNRIIDTGCIIEAVTNQNIIGSSQITLKIEPNGDIQYVASFDKILIHDVITCGVTFPQKNLINLDVNKLCRTIGEKVYSRDVWGFVKIDFITFAESEKEKKTGLRTQLFQIIGIDCMLDCNTTSYFLFNFLQEGQSLINNTQFSQNKQIEDPKNLSPNSKFYESNKKQNLQPANKNMLQSDGDFDRDSNQILSNQPLQIPQYHLKEKCYTYIPMVFNQGLSKFNPKQFFQLCKNQQIAFDIQSMNGTIFILPGSLQSGMINIFCIGNDLKLSVSNMVESLHFVANKFGDQIKIHFDKKKNRQDSYYLVDVLGRVRELNKILQHTH</sequence>
<reference evidence="4" key="1">
    <citation type="journal article" date="2006" name="PLoS Biol.">
        <title>Macronuclear genome sequence of the ciliate Tetrahymena thermophila, a model eukaryote.</title>
        <authorList>
            <person name="Eisen J.A."/>
            <person name="Coyne R.S."/>
            <person name="Wu M."/>
            <person name="Wu D."/>
            <person name="Thiagarajan M."/>
            <person name="Wortman J.R."/>
            <person name="Badger J.H."/>
            <person name="Ren Q."/>
            <person name="Amedeo P."/>
            <person name="Jones K.M."/>
            <person name="Tallon L.J."/>
            <person name="Delcher A.L."/>
            <person name="Salzberg S.L."/>
            <person name="Silva J.C."/>
            <person name="Haas B.J."/>
            <person name="Majoros W.H."/>
            <person name="Farzad M."/>
            <person name="Carlton J.M."/>
            <person name="Smith R.K. Jr."/>
            <person name="Garg J."/>
            <person name="Pearlman R.E."/>
            <person name="Karrer K.M."/>
            <person name="Sun L."/>
            <person name="Manning G."/>
            <person name="Elde N.C."/>
            <person name="Turkewitz A.P."/>
            <person name="Asai D.J."/>
            <person name="Wilkes D.E."/>
            <person name="Wang Y."/>
            <person name="Cai H."/>
            <person name="Collins K."/>
            <person name="Stewart B.A."/>
            <person name="Lee S.R."/>
            <person name="Wilamowska K."/>
            <person name="Weinberg Z."/>
            <person name="Ruzzo W.L."/>
            <person name="Wloga D."/>
            <person name="Gaertig J."/>
            <person name="Frankel J."/>
            <person name="Tsao C.-C."/>
            <person name="Gorovsky M.A."/>
            <person name="Keeling P.J."/>
            <person name="Waller R.F."/>
            <person name="Patron N.J."/>
            <person name="Cherry J.M."/>
            <person name="Stover N.A."/>
            <person name="Krieger C.J."/>
            <person name="del Toro C."/>
            <person name="Ryder H.F."/>
            <person name="Williamson S.C."/>
            <person name="Barbeau R.A."/>
            <person name="Hamilton E.P."/>
            <person name="Orias E."/>
        </authorList>
    </citation>
    <scope>NUCLEOTIDE SEQUENCE [LARGE SCALE GENOMIC DNA]</scope>
    <source>
        <strain evidence="4">SB210</strain>
    </source>
</reference>
<dbReference type="GeneID" id="7833658"/>
<feature type="domain" description="IQCH-like ATP-grasp" evidence="2">
    <location>
        <begin position="851"/>
        <end position="1062"/>
    </location>
</feature>
<dbReference type="PANTHER" id="PTHR14465">
    <property type="entry name" value="IQ DOMAIN-CONTAINING PROTEIN H"/>
    <property type="match status" value="1"/>
</dbReference>
<protein>
    <submittedName>
        <fullName evidence="3">IQ calmodulin-binding motif protein</fullName>
    </submittedName>
</protein>
<feature type="compositionally biased region" description="Polar residues" evidence="1">
    <location>
        <begin position="120"/>
        <end position="131"/>
    </location>
</feature>
<dbReference type="OrthoDB" id="2117703at2759"/>
<keyword evidence="4" id="KW-1185">Reference proteome</keyword>
<evidence type="ECO:0000259" key="2">
    <source>
        <dbReference type="Pfam" id="PF24923"/>
    </source>
</evidence>
<accession>I7MJL2</accession>
<evidence type="ECO:0000256" key="1">
    <source>
        <dbReference type="SAM" id="MobiDB-lite"/>
    </source>
</evidence>
<dbReference type="InterPro" id="IPR056855">
    <property type="entry name" value="ATP-grasp_IQCH"/>
</dbReference>